<evidence type="ECO:0008006" key="3">
    <source>
        <dbReference type="Google" id="ProtNLM"/>
    </source>
</evidence>
<sequence length="59" mass="6499">MRNISPELLALGFIWYVVFLFSTTCHEAAHALVAKMGGDETAFLGGQVTLNPVPHIQRE</sequence>
<protein>
    <recommendedName>
        <fullName evidence="3">Peptidase M50 domain-containing protein</fullName>
    </recommendedName>
</protein>
<keyword evidence="2" id="KW-1185">Reference proteome</keyword>
<evidence type="ECO:0000313" key="1">
    <source>
        <dbReference type="EMBL" id="MBA0083924.1"/>
    </source>
</evidence>
<accession>A0A7V8SVJ4</accession>
<reference evidence="1" key="1">
    <citation type="submission" date="2020-06" db="EMBL/GenBank/DDBJ databases">
        <title>Legume-microbial interactions unlock mineral nutrients during tropical forest succession.</title>
        <authorList>
            <person name="Epihov D.Z."/>
        </authorList>
    </citation>
    <scope>NUCLEOTIDE SEQUENCE [LARGE SCALE GENOMIC DNA]</scope>
    <source>
        <strain evidence="1">Pan2503</strain>
    </source>
</reference>
<dbReference type="Proteomes" id="UP000567293">
    <property type="component" value="Unassembled WGS sequence"/>
</dbReference>
<dbReference type="AlphaFoldDB" id="A0A7V8SVJ4"/>
<comment type="caution">
    <text evidence="1">The sequence shown here is derived from an EMBL/GenBank/DDBJ whole genome shotgun (WGS) entry which is preliminary data.</text>
</comment>
<organism evidence="1 2">
    <name type="scientific">Candidatus Acidiferrum panamense</name>
    <dbReference type="NCBI Taxonomy" id="2741543"/>
    <lineage>
        <taxon>Bacteria</taxon>
        <taxon>Pseudomonadati</taxon>
        <taxon>Acidobacteriota</taxon>
        <taxon>Terriglobia</taxon>
        <taxon>Candidatus Acidiferrales</taxon>
        <taxon>Candidatus Acidiferrum</taxon>
    </lineage>
</organism>
<proteinExistence type="predicted"/>
<gene>
    <name evidence="1" type="ORF">HRJ53_02915</name>
</gene>
<evidence type="ECO:0000313" key="2">
    <source>
        <dbReference type="Proteomes" id="UP000567293"/>
    </source>
</evidence>
<feature type="non-terminal residue" evidence="1">
    <location>
        <position position="59"/>
    </location>
</feature>
<name>A0A7V8SVJ4_9BACT</name>
<dbReference type="EMBL" id="JACDQQ010000291">
    <property type="protein sequence ID" value="MBA0083924.1"/>
    <property type="molecule type" value="Genomic_DNA"/>
</dbReference>